<dbReference type="AlphaFoldDB" id="A0A6L6JGB4"/>
<reference evidence="3 4" key="1">
    <citation type="submission" date="2019-11" db="EMBL/GenBank/DDBJ databases">
        <authorList>
            <person name="Dong K."/>
        </authorList>
    </citation>
    <scope>NUCLEOTIDE SEQUENCE [LARGE SCALE GENOMIC DNA]</scope>
    <source>
        <strain evidence="3 4">NBRC 111993</strain>
    </source>
</reference>
<dbReference type="InterPro" id="IPR027367">
    <property type="entry name" value="Gly-zipper_YMGG"/>
</dbReference>
<evidence type="ECO:0000256" key="1">
    <source>
        <dbReference type="SAM" id="SignalP"/>
    </source>
</evidence>
<feature type="domain" description="YMGG-like Gly-zipper" evidence="2">
    <location>
        <begin position="40"/>
        <end position="74"/>
    </location>
</feature>
<evidence type="ECO:0000313" key="4">
    <source>
        <dbReference type="Proteomes" id="UP000478183"/>
    </source>
</evidence>
<accession>A0A6L6JGB4</accession>
<dbReference type="PROSITE" id="PS51257">
    <property type="entry name" value="PROKAR_LIPOPROTEIN"/>
    <property type="match status" value="1"/>
</dbReference>
<name>A0A6L6JGB4_9RHOB</name>
<evidence type="ECO:0000313" key="3">
    <source>
        <dbReference type="EMBL" id="MTH79164.1"/>
    </source>
</evidence>
<dbReference type="Pfam" id="PF13441">
    <property type="entry name" value="Gly-zipper_YMGG"/>
    <property type="match status" value="1"/>
</dbReference>
<gene>
    <name evidence="3" type="ORF">GL286_15665</name>
</gene>
<dbReference type="Proteomes" id="UP000478183">
    <property type="component" value="Unassembled WGS sequence"/>
</dbReference>
<feature type="signal peptide" evidence="1">
    <location>
        <begin position="1"/>
        <end position="24"/>
    </location>
</feature>
<feature type="chain" id="PRO_5027080164" description="YMGG-like Gly-zipper domain-containing protein" evidence="1">
    <location>
        <begin position="25"/>
        <end position="85"/>
    </location>
</feature>
<keyword evidence="1" id="KW-0732">Signal</keyword>
<sequence length="85" mass="8468">MRTMIMKKNALRLSAAAFLIAGLAACEPSPYGGSTISPDAQRAAGGAVAGALIAKAFKEDPAKGALIGAGAGALCDDAGVCQRRY</sequence>
<evidence type="ECO:0000259" key="2">
    <source>
        <dbReference type="Pfam" id="PF13441"/>
    </source>
</evidence>
<comment type="caution">
    <text evidence="3">The sequence shown here is derived from an EMBL/GenBank/DDBJ whole genome shotgun (WGS) entry which is preliminary data.</text>
</comment>
<proteinExistence type="predicted"/>
<organism evidence="3 4">
    <name type="scientific">Paracoccus aestuariivivens</name>
    <dbReference type="NCBI Taxonomy" id="1820333"/>
    <lineage>
        <taxon>Bacteria</taxon>
        <taxon>Pseudomonadati</taxon>
        <taxon>Pseudomonadota</taxon>
        <taxon>Alphaproteobacteria</taxon>
        <taxon>Rhodobacterales</taxon>
        <taxon>Paracoccaceae</taxon>
        <taxon>Paracoccus</taxon>
    </lineage>
</organism>
<protein>
    <recommendedName>
        <fullName evidence="2">YMGG-like Gly-zipper domain-containing protein</fullName>
    </recommendedName>
</protein>
<dbReference type="EMBL" id="WMIE01000011">
    <property type="protein sequence ID" value="MTH79164.1"/>
    <property type="molecule type" value="Genomic_DNA"/>
</dbReference>
<keyword evidence="4" id="KW-1185">Reference proteome</keyword>